<dbReference type="AlphaFoldDB" id="A0A9P1HA84"/>
<dbReference type="Gene3D" id="3.40.309.10">
    <property type="entry name" value="Aldehyde Dehydrogenase, Chain A, domain 2"/>
    <property type="match status" value="1"/>
</dbReference>
<dbReference type="InterPro" id="IPR016163">
    <property type="entry name" value="Ald_DH_C"/>
</dbReference>
<keyword evidence="4" id="KW-1185">Reference proteome</keyword>
<keyword evidence="1" id="KW-0560">Oxidoreductase</keyword>
<evidence type="ECO:0000259" key="2">
    <source>
        <dbReference type="Pfam" id="PF00171"/>
    </source>
</evidence>
<dbReference type="GO" id="GO:0004777">
    <property type="term" value="F:succinate-semialdehyde dehydrogenase (NAD+) activity"/>
    <property type="evidence" value="ECO:0007669"/>
    <property type="project" value="TreeGrafter"/>
</dbReference>
<evidence type="ECO:0000313" key="3">
    <source>
        <dbReference type="EMBL" id="CAI4218882.1"/>
    </source>
</evidence>
<dbReference type="InterPro" id="IPR015590">
    <property type="entry name" value="Aldehyde_DH_dom"/>
</dbReference>
<dbReference type="Pfam" id="PF00171">
    <property type="entry name" value="Aldedh"/>
    <property type="match status" value="2"/>
</dbReference>
<gene>
    <name evidence="3" type="ORF">PPNO1_LOCUS8455</name>
</gene>
<dbReference type="EMBL" id="CALLCH030000018">
    <property type="protein sequence ID" value="CAI4218882.1"/>
    <property type="molecule type" value="Genomic_DNA"/>
</dbReference>
<comment type="caution">
    <text evidence="3">The sequence shown here is derived from an EMBL/GenBank/DDBJ whole genome shotgun (WGS) entry which is preliminary data.</text>
</comment>
<accession>A0A9P1HA84</accession>
<sequence length="223" mass="24309">MSEYERSVLLYRFAELVYANSKDLADILTMENGKTLAEAQTEVEYAATFLIWFAEEVICSYVAELYTHPLVRKVSFTGSTTVGKSIAEKAAGTMKKISIELGGNALYIVFNDCDIDKATDGVLACKFRCLGLTCGCAKRLLVQRDVHDTFITALLRKMRGFKVGSGMDPTGTYGPLVNRAAVEKVRGHINDATYTGAKLIFGGTVRDDLGGYFIEPALLTGAT</sequence>
<dbReference type="InterPro" id="IPR050740">
    <property type="entry name" value="Aldehyde_DH_Superfamily"/>
</dbReference>
<dbReference type="PANTHER" id="PTHR43353">
    <property type="entry name" value="SUCCINATE-SEMIALDEHYDE DEHYDROGENASE, MITOCHONDRIAL"/>
    <property type="match status" value="1"/>
</dbReference>
<dbReference type="GO" id="GO:0009450">
    <property type="term" value="P:gamma-aminobutyric acid catabolic process"/>
    <property type="evidence" value="ECO:0007669"/>
    <property type="project" value="TreeGrafter"/>
</dbReference>
<feature type="domain" description="Aldehyde dehydrogenase" evidence="2">
    <location>
        <begin position="2"/>
        <end position="57"/>
    </location>
</feature>
<organism evidence="3 4">
    <name type="scientific">Parascedosporium putredinis</name>
    <dbReference type="NCBI Taxonomy" id="1442378"/>
    <lineage>
        <taxon>Eukaryota</taxon>
        <taxon>Fungi</taxon>
        <taxon>Dikarya</taxon>
        <taxon>Ascomycota</taxon>
        <taxon>Pezizomycotina</taxon>
        <taxon>Sordariomycetes</taxon>
        <taxon>Hypocreomycetidae</taxon>
        <taxon>Microascales</taxon>
        <taxon>Microascaceae</taxon>
        <taxon>Parascedosporium</taxon>
    </lineage>
</organism>
<dbReference type="SUPFAM" id="SSF53720">
    <property type="entry name" value="ALDH-like"/>
    <property type="match status" value="1"/>
</dbReference>
<name>A0A9P1HA84_9PEZI</name>
<reference evidence="3" key="1">
    <citation type="submission" date="2022-11" db="EMBL/GenBank/DDBJ databases">
        <authorList>
            <person name="Scott C."/>
            <person name="Bruce N."/>
        </authorList>
    </citation>
    <scope>NUCLEOTIDE SEQUENCE</scope>
</reference>
<dbReference type="InterPro" id="IPR016162">
    <property type="entry name" value="Ald_DH_N"/>
</dbReference>
<proteinExistence type="predicted"/>
<feature type="domain" description="Aldehyde dehydrogenase" evidence="2">
    <location>
        <begin position="63"/>
        <end position="222"/>
    </location>
</feature>
<dbReference type="PANTHER" id="PTHR43353:SF5">
    <property type="entry name" value="SUCCINATE-SEMIALDEHYDE DEHYDROGENASE, MITOCHONDRIAL"/>
    <property type="match status" value="1"/>
</dbReference>
<dbReference type="InterPro" id="IPR016161">
    <property type="entry name" value="Ald_DH/histidinol_DH"/>
</dbReference>
<evidence type="ECO:0000313" key="4">
    <source>
        <dbReference type="Proteomes" id="UP000838763"/>
    </source>
</evidence>
<evidence type="ECO:0000256" key="1">
    <source>
        <dbReference type="ARBA" id="ARBA00023002"/>
    </source>
</evidence>
<protein>
    <recommendedName>
        <fullName evidence="2">Aldehyde dehydrogenase domain-containing protein</fullName>
    </recommendedName>
</protein>
<dbReference type="Gene3D" id="3.40.605.10">
    <property type="entry name" value="Aldehyde Dehydrogenase, Chain A, domain 1"/>
    <property type="match status" value="2"/>
</dbReference>
<dbReference type="OrthoDB" id="310895at2759"/>
<dbReference type="Proteomes" id="UP000838763">
    <property type="component" value="Unassembled WGS sequence"/>
</dbReference>